<accession>A0A5N6JZ17</accession>
<dbReference type="AlphaFoldDB" id="A0A5N6JZ17"/>
<feature type="compositionally biased region" description="Basic and acidic residues" evidence="1">
    <location>
        <begin position="547"/>
        <end position="561"/>
    </location>
</feature>
<feature type="compositionally biased region" description="Polar residues" evidence="1">
    <location>
        <begin position="464"/>
        <end position="475"/>
    </location>
</feature>
<feature type="region of interest" description="Disordered" evidence="1">
    <location>
        <begin position="520"/>
        <end position="573"/>
    </location>
</feature>
<name>A0A5N6JZ17_MONLA</name>
<protein>
    <submittedName>
        <fullName evidence="2">Uncharacterized protein</fullName>
    </submittedName>
</protein>
<sequence>MSLQLQEVEPRALGTKEFEEGIKCEIESTKETAVIRHERMSPTTRESTLLPAPIANAVSLVTRSSALYIRLGTFIGGLAIDGARVTTLTGLELSRAVIEGIIHRAGKDVANRSTGELGKLEAEGLLERSIANLHATITGISFAASTGFHFSSVALSSATDVSQQLLAALDSILGSTDSSRAIASIITLIRREFQNPATGAEGEKVTVGDLLLGICGLALLQRWCRRLTDLECRAKNYEEVLWDVVVLDDGRRADVVATIKGAGQEDQTKLSFINTRDEELLETIEREEPMPDPGDDKEAEIILRQRLIQSLPSDASVSITTSTVTTTTKNYHRRSFGIRTTCVFATSRSRRNYEPEVKPGPRYRVVYGIVGNRLRSTSVTEEDLNHNVDGDVYHDNDSDNGHEALRSPPLIKTSDITPLDEPLPTQEEAIPIMVRRKGSSGKSKIPRLSFPSTSDEKFEGVVGMSQSGSDNLANQKRSRMPISPISSDDSLILPFLKPISNNRISKKSKTEVPMVEGRATEIQQQTTSFRQALKRRSSNKLSNLSKDGSKEDGKPKSDPHRLSYQSPKSDRKL</sequence>
<evidence type="ECO:0000313" key="2">
    <source>
        <dbReference type="EMBL" id="KAB8294699.1"/>
    </source>
</evidence>
<dbReference type="EMBL" id="VIGI01000010">
    <property type="protein sequence ID" value="KAB8294699.1"/>
    <property type="molecule type" value="Genomic_DNA"/>
</dbReference>
<keyword evidence="3" id="KW-1185">Reference proteome</keyword>
<dbReference type="OrthoDB" id="438440at2759"/>
<evidence type="ECO:0000313" key="3">
    <source>
        <dbReference type="Proteomes" id="UP000326757"/>
    </source>
</evidence>
<proteinExistence type="predicted"/>
<feature type="compositionally biased region" description="Polar residues" evidence="1">
    <location>
        <begin position="521"/>
        <end position="530"/>
    </location>
</feature>
<organism evidence="2 3">
    <name type="scientific">Monilinia laxa</name>
    <name type="common">Brown rot fungus</name>
    <name type="synonym">Sclerotinia laxa</name>
    <dbReference type="NCBI Taxonomy" id="61186"/>
    <lineage>
        <taxon>Eukaryota</taxon>
        <taxon>Fungi</taxon>
        <taxon>Dikarya</taxon>
        <taxon>Ascomycota</taxon>
        <taxon>Pezizomycotina</taxon>
        <taxon>Leotiomycetes</taxon>
        <taxon>Helotiales</taxon>
        <taxon>Sclerotiniaceae</taxon>
        <taxon>Monilinia</taxon>
    </lineage>
</organism>
<feature type="compositionally biased region" description="Basic and acidic residues" evidence="1">
    <location>
        <begin position="394"/>
        <end position="405"/>
    </location>
</feature>
<evidence type="ECO:0000256" key="1">
    <source>
        <dbReference type="SAM" id="MobiDB-lite"/>
    </source>
</evidence>
<feature type="region of interest" description="Disordered" evidence="1">
    <location>
        <begin position="463"/>
        <end position="487"/>
    </location>
</feature>
<gene>
    <name evidence="2" type="ORF">EYC80_006662</name>
</gene>
<feature type="region of interest" description="Disordered" evidence="1">
    <location>
        <begin position="394"/>
        <end position="451"/>
    </location>
</feature>
<dbReference type="Proteomes" id="UP000326757">
    <property type="component" value="Unassembled WGS sequence"/>
</dbReference>
<reference evidence="2 3" key="1">
    <citation type="submission" date="2019-06" db="EMBL/GenBank/DDBJ databases">
        <title>Genome Sequence of the Brown Rot Fungal Pathogen Monilinia laxa.</title>
        <authorList>
            <person name="De Miccolis Angelini R.M."/>
            <person name="Landi L."/>
            <person name="Abate D."/>
            <person name="Pollastro S."/>
            <person name="Romanazzi G."/>
            <person name="Faretra F."/>
        </authorList>
    </citation>
    <scope>NUCLEOTIDE SEQUENCE [LARGE SCALE GENOMIC DNA]</scope>
    <source>
        <strain evidence="2 3">Mlax316</strain>
    </source>
</reference>
<comment type="caution">
    <text evidence="2">The sequence shown here is derived from an EMBL/GenBank/DDBJ whole genome shotgun (WGS) entry which is preliminary data.</text>
</comment>